<sequence>MNPSTPEEERRFVFSSLLSDRDWENESPFSNLYRHSSFGKDSDTKDSRKDAFHLHRLRSTRPKRSLLEHTDSLSSGEEDDDDGFEILTAEHLFSNLLSRVLDLAQKLNVEDGGRPGFPASRLLSHFDHGTNFWNFHNRLDTLTTPLCRHSSLGRGLSRESANNDSSSSTP</sequence>
<feature type="compositionally biased region" description="Low complexity" evidence="1">
    <location>
        <begin position="158"/>
        <end position="170"/>
    </location>
</feature>
<feature type="region of interest" description="Disordered" evidence="1">
    <location>
        <begin position="23"/>
        <end position="50"/>
    </location>
</feature>
<evidence type="ECO:0000313" key="3">
    <source>
        <dbReference type="Proteomes" id="UP001168821"/>
    </source>
</evidence>
<organism evidence="2 3">
    <name type="scientific">Zophobas morio</name>
    <dbReference type="NCBI Taxonomy" id="2755281"/>
    <lineage>
        <taxon>Eukaryota</taxon>
        <taxon>Metazoa</taxon>
        <taxon>Ecdysozoa</taxon>
        <taxon>Arthropoda</taxon>
        <taxon>Hexapoda</taxon>
        <taxon>Insecta</taxon>
        <taxon>Pterygota</taxon>
        <taxon>Neoptera</taxon>
        <taxon>Endopterygota</taxon>
        <taxon>Coleoptera</taxon>
        <taxon>Polyphaga</taxon>
        <taxon>Cucujiformia</taxon>
        <taxon>Tenebrionidae</taxon>
        <taxon>Zophobas</taxon>
    </lineage>
</organism>
<keyword evidence="3" id="KW-1185">Reference proteome</keyword>
<accession>A0AA38IH55</accession>
<evidence type="ECO:0000313" key="2">
    <source>
        <dbReference type="EMBL" id="KAJ3655915.1"/>
    </source>
</evidence>
<feature type="region of interest" description="Disordered" evidence="1">
    <location>
        <begin position="151"/>
        <end position="170"/>
    </location>
</feature>
<reference evidence="2" key="1">
    <citation type="journal article" date="2023" name="G3 (Bethesda)">
        <title>Whole genome assemblies of Zophobas morio and Tenebrio molitor.</title>
        <authorList>
            <person name="Kaur S."/>
            <person name="Stinson S.A."/>
            <person name="diCenzo G.C."/>
        </authorList>
    </citation>
    <scope>NUCLEOTIDE SEQUENCE</scope>
    <source>
        <strain evidence="2">QUZm001</strain>
    </source>
</reference>
<dbReference type="AlphaFoldDB" id="A0AA38IH55"/>
<feature type="compositionally biased region" description="Basic and acidic residues" evidence="1">
    <location>
        <begin position="38"/>
        <end position="50"/>
    </location>
</feature>
<protein>
    <submittedName>
        <fullName evidence="2">Uncharacterized protein</fullName>
    </submittedName>
</protein>
<dbReference type="Proteomes" id="UP001168821">
    <property type="component" value="Unassembled WGS sequence"/>
</dbReference>
<comment type="caution">
    <text evidence="2">The sequence shown here is derived from an EMBL/GenBank/DDBJ whole genome shotgun (WGS) entry which is preliminary data.</text>
</comment>
<dbReference type="EMBL" id="JALNTZ010000004">
    <property type="protein sequence ID" value="KAJ3655915.1"/>
    <property type="molecule type" value="Genomic_DNA"/>
</dbReference>
<name>A0AA38IH55_9CUCU</name>
<gene>
    <name evidence="2" type="ORF">Zmor_015022</name>
</gene>
<evidence type="ECO:0000256" key="1">
    <source>
        <dbReference type="SAM" id="MobiDB-lite"/>
    </source>
</evidence>
<proteinExistence type="predicted"/>